<evidence type="ECO:0000256" key="1">
    <source>
        <dbReference type="ARBA" id="ARBA00022490"/>
    </source>
</evidence>
<dbReference type="NCBIfam" id="NF010693">
    <property type="entry name" value="PRK14093.1"/>
    <property type="match status" value="1"/>
</dbReference>
<comment type="similarity">
    <text evidence="10">Belongs to the MurCDEF family. MurF subfamily.</text>
</comment>
<organism evidence="15 16">
    <name type="scientific">Rhodomicrobium udaipurense</name>
    <dbReference type="NCBI Taxonomy" id="1202716"/>
    <lineage>
        <taxon>Bacteria</taxon>
        <taxon>Pseudomonadati</taxon>
        <taxon>Pseudomonadota</taxon>
        <taxon>Alphaproteobacteria</taxon>
        <taxon>Hyphomicrobiales</taxon>
        <taxon>Hyphomicrobiaceae</taxon>
        <taxon>Rhodomicrobium</taxon>
    </lineage>
</organism>
<evidence type="ECO:0000256" key="10">
    <source>
        <dbReference type="HAMAP-Rule" id="MF_02019"/>
    </source>
</evidence>
<comment type="function">
    <text evidence="10 11">Involved in cell wall formation. Catalyzes the final step in the synthesis of UDP-N-acetylmuramoyl-pentapeptide, the precursor of murein.</text>
</comment>
<dbReference type="InterPro" id="IPR013221">
    <property type="entry name" value="Mur_ligase_cen"/>
</dbReference>
<dbReference type="GO" id="GO:0005737">
    <property type="term" value="C:cytoplasm"/>
    <property type="evidence" value="ECO:0007669"/>
    <property type="project" value="UniProtKB-SubCell"/>
</dbReference>
<comment type="subcellular location">
    <subcellularLocation>
        <location evidence="10 11">Cytoplasm</location>
    </subcellularLocation>
</comment>
<keyword evidence="9 10" id="KW-0961">Cell wall biogenesis/degradation</keyword>
<dbReference type="PANTHER" id="PTHR43024:SF1">
    <property type="entry name" value="UDP-N-ACETYLMURAMOYL-TRIPEPTIDE--D-ALANYL-D-ALANINE LIGASE"/>
    <property type="match status" value="1"/>
</dbReference>
<dbReference type="InterPro" id="IPR005863">
    <property type="entry name" value="UDP-N-AcMur_synth"/>
</dbReference>
<dbReference type="SUPFAM" id="SSF53244">
    <property type="entry name" value="MurD-like peptide ligases, peptide-binding domain"/>
    <property type="match status" value="1"/>
</dbReference>
<accession>A0A8I1KKD4</accession>
<dbReference type="Gene3D" id="3.40.1390.10">
    <property type="entry name" value="MurE/MurF, N-terminal domain"/>
    <property type="match status" value="1"/>
</dbReference>
<dbReference type="GO" id="GO:0008360">
    <property type="term" value="P:regulation of cell shape"/>
    <property type="evidence" value="ECO:0007669"/>
    <property type="project" value="UniProtKB-KW"/>
</dbReference>
<keyword evidence="1 10" id="KW-0963">Cytoplasm</keyword>
<evidence type="ECO:0000256" key="9">
    <source>
        <dbReference type="ARBA" id="ARBA00023316"/>
    </source>
</evidence>
<dbReference type="GO" id="GO:0009252">
    <property type="term" value="P:peptidoglycan biosynthetic process"/>
    <property type="evidence" value="ECO:0007669"/>
    <property type="project" value="UniProtKB-UniRule"/>
</dbReference>
<name>A0A8I1KKD4_9HYPH</name>
<evidence type="ECO:0000256" key="8">
    <source>
        <dbReference type="ARBA" id="ARBA00023306"/>
    </source>
</evidence>
<gene>
    <name evidence="10" type="primary">murF</name>
    <name evidence="15" type="ORF">JDN41_14915</name>
</gene>
<dbReference type="InterPro" id="IPR036615">
    <property type="entry name" value="Mur_ligase_C_dom_sf"/>
</dbReference>
<comment type="caution">
    <text evidence="15">The sequence shown here is derived from an EMBL/GenBank/DDBJ whole genome shotgun (WGS) entry which is preliminary data.</text>
</comment>
<dbReference type="GO" id="GO:0051301">
    <property type="term" value="P:cell division"/>
    <property type="evidence" value="ECO:0007669"/>
    <property type="project" value="UniProtKB-KW"/>
</dbReference>
<dbReference type="Proteomes" id="UP000623250">
    <property type="component" value="Unassembled WGS sequence"/>
</dbReference>
<evidence type="ECO:0000256" key="11">
    <source>
        <dbReference type="RuleBase" id="RU004136"/>
    </source>
</evidence>
<dbReference type="Pfam" id="PF01225">
    <property type="entry name" value="Mur_ligase"/>
    <property type="match status" value="1"/>
</dbReference>
<feature type="binding site" evidence="10">
    <location>
        <begin position="120"/>
        <end position="126"/>
    </location>
    <ligand>
        <name>ATP</name>
        <dbReference type="ChEBI" id="CHEBI:30616"/>
    </ligand>
</feature>
<dbReference type="InterPro" id="IPR051046">
    <property type="entry name" value="MurCDEF_CellWall_CoF430Synth"/>
</dbReference>
<keyword evidence="2 10" id="KW-0436">Ligase</keyword>
<evidence type="ECO:0000313" key="16">
    <source>
        <dbReference type="Proteomes" id="UP000623250"/>
    </source>
</evidence>
<keyword evidence="16" id="KW-1185">Reference proteome</keyword>
<comment type="catalytic activity">
    <reaction evidence="10 11">
        <text>D-alanyl-D-alanine + UDP-N-acetyl-alpha-D-muramoyl-L-alanyl-gamma-D-glutamyl-meso-2,6-diaminopimelate + ATP = UDP-N-acetyl-alpha-D-muramoyl-L-alanyl-gamma-D-glutamyl-meso-2,6-diaminopimeloyl-D-alanyl-D-alanine + ADP + phosphate + H(+)</text>
        <dbReference type="Rhea" id="RHEA:28374"/>
        <dbReference type="ChEBI" id="CHEBI:15378"/>
        <dbReference type="ChEBI" id="CHEBI:30616"/>
        <dbReference type="ChEBI" id="CHEBI:43474"/>
        <dbReference type="ChEBI" id="CHEBI:57822"/>
        <dbReference type="ChEBI" id="CHEBI:61386"/>
        <dbReference type="ChEBI" id="CHEBI:83905"/>
        <dbReference type="ChEBI" id="CHEBI:456216"/>
        <dbReference type="EC" id="6.3.2.10"/>
    </reaction>
</comment>
<keyword evidence="7 10" id="KW-0573">Peptidoglycan synthesis</keyword>
<keyword evidence="5 10" id="KW-0067">ATP-binding</keyword>
<evidence type="ECO:0000256" key="5">
    <source>
        <dbReference type="ARBA" id="ARBA00022840"/>
    </source>
</evidence>
<protein>
    <recommendedName>
        <fullName evidence="10 11">UDP-N-acetylmuramoyl-tripeptide--D-alanyl-D-alanine ligase</fullName>
        <ecNumber evidence="10 11">6.3.2.10</ecNumber>
    </recommendedName>
    <alternativeName>
        <fullName evidence="10">D-alanyl-D-alanine-adding enzyme</fullName>
    </alternativeName>
</protein>
<evidence type="ECO:0000313" key="15">
    <source>
        <dbReference type="EMBL" id="MBJ7544842.1"/>
    </source>
</evidence>
<keyword evidence="3 10" id="KW-0132">Cell division</keyword>
<dbReference type="Gene3D" id="3.90.190.20">
    <property type="entry name" value="Mur ligase, C-terminal domain"/>
    <property type="match status" value="1"/>
</dbReference>
<keyword evidence="8 10" id="KW-0131">Cell cycle</keyword>
<dbReference type="EMBL" id="JAEMUK010000081">
    <property type="protein sequence ID" value="MBJ7544842.1"/>
    <property type="molecule type" value="Genomic_DNA"/>
</dbReference>
<evidence type="ECO:0000256" key="2">
    <source>
        <dbReference type="ARBA" id="ARBA00022598"/>
    </source>
</evidence>
<dbReference type="GO" id="GO:0071555">
    <property type="term" value="P:cell wall organization"/>
    <property type="evidence" value="ECO:0007669"/>
    <property type="project" value="UniProtKB-KW"/>
</dbReference>
<dbReference type="Pfam" id="PF08245">
    <property type="entry name" value="Mur_ligase_M"/>
    <property type="match status" value="1"/>
</dbReference>
<comment type="pathway">
    <text evidence="10 11">Cell wall biogenesis; peptidoglycan biosynthesis.</text>
</comment>
<dbReference type="SUPFAM" id="SSF53623">
    <property type="entry name" value="MurD-like peptide ligases, catalytic domain"/>
    <property type="match status" value="1"/>
</dbReference>
<dbReference type="Pfam" id="PF02875">
    <property type="entry name" value="Mur_ligase_C"/>
    <property type="match status" value="1"/>
</dbReference>
<dbReference type="UniPathway" id="UPA00219"/>
<evidence type="ECO:0000259" key="14">
    <source>
        <dbReference type="Pfam" id="PF08245"/>
    </source>
</evidence>
<dbReference type="GO" id="GO:0005524">
    <property type="term" value="F:ATP binding"/>
    <property type="evidence" value="ECO:0007669"/>
    <property type="project" value="UniProtKB-UniRule"/>
</dbReference>
<sequence>MPEQIVAKPLWTGAEIARALGIAPPAADVVVSGVSIDSRTVERGDLFVAIKGERSDGHRFITAAFDNGAAGALVSRDYAPQVPLAADEPLFRVDDPFAALEELGRVARARTDARIAAVTGSVGKTTTKEMLRVMLAESGPTHASVKSYNNFMGVPLSLARMPAASRFGVFEIGMNHAGEIVPLAKLVRPHVAIVTWVAPVHIEFFASEAEIARAKAEIFEGLEQGGAAILPADNPHFESLAAFAREKSARVVPFGISSEAEARLVSFERTEEGSVVTADIFDQRVTFALAAPGRHLAQNAVAALAGVSLLGGNVEAAAAALARFEAPEGRGRSATFETPRGPVLVIDESYNANPASMRAALDVLGAVPPSRYARRIAVLGDMLELGHDAPQFHASLASAVDSHAVDLVFCAGPLMASLHESLPAEKRGGWANASEDLRGPVLDAIRGGDAVMIKGSLGSRMGQIAEALKARFASLPS</sequence>
<dbReference type="PANTHER" id="PTHR43024">
    <property type="entry name" value="UDP-N-ACETYLMURAMOYL-TRIPEPTIDE--D-ALANYL-D-ALANINE LIGASE"/>
    <property type="match status" value="1"/>
</dbReference>
<feature type="domain" description="Mur ligase N-terminal catalytic" evidence="12">
    <location>
        <begin position="31"/>
        <end position="104"/>
    </location>
</feature>
<keyword evidence="4 10" id="KW-0547">Nucleotide-binding</keyword>
<evidence type="ECO:0000256" key="3">
    <source>
        <dbReference type="ARBA" id="ARBA00022618"/>
    </source>
</evidence>
<dbReference type="RefSeq" id="WP_037235556.1">
    <property type="nucleotide sequence ID" value="NZ_JAEMUK010000081.1"/>
</dbReference>
<evidence type="ECO:0000259" key="12">
    <source>
        <dbReference type="Pfam" id="PF01225"/>
    </source>
</evidence>
<evidence type="ECO:0000256" key="4">
    <source>
        <dbReference type="ARBA" id="ARBA00022741"/>
    </source>
</evidence>
<proteinExistence type="inferred from homology"/>
<evidence type="ECO:0000259" key="13">
    <source>
        <dbReference type="Pfam" id="PF02875"/>
    </source>
</evidence>
<feature type="domain" description="Mur ligase central" evidence="14">
    <location>
        <begin position="118"/>
        <end position="305"/>
    </location>
</feature>
<dbReference type="GO" id="GO:0047480">
    <property type="term" value="F:UDP-N-acetylmuramoyl-tripeptide-D-alanyl-D-alanine ligase activity"/>
    <property type="evidence" value="ECO:0007669"/>
    <property type="project" value="UniProtKB-UniRule"/>
</dbReference>
<dbReference type="AlphaFoldDB" id="A0A8I1KKD4"/>
<dbReference type="SUPFAM" id="SSF63418">
    <property type="entry name" value="MurE/MurF N-terminal domain"/>
    <property type="match status" value="1"/>
</dbReference>
<dbReference type="InterPro" id="IPR000713">
    <property type="entry name" value="Mur_ligase_N"/>
</dbReference>
<dbReference type="NCBIfam" id="TIGR01143">
    <property type="entry name" value="murF"/>
    <property type="match status" value="1"/>
</dbReference>
<dbReference type="InterPro" id="IPR036565">
    <property type="entry name" value="Mur-like_cat_sf"/>
</dbReference>
<feature type="domain" description="Mur ligase C-terminal" evidence="13">
    <location>
        <begin position="332"/>
        <end position="456"/>
    </location>
</feature>
<dbReference type="HAMAP" id="MF_02019">
    <property type="entry name" value="MurF"/>
    <property type="match status" value="1"/>
</dbReference>
<dbReference type="InterPro" id="IPR004101">
    <property type="entry name" value="Mur_ligase_C"/>
</dbReference>
<evidence type="ECO:0000256" key="6">
    <source>
        <dbReference type="ARBA" id="ARBA00022960"/>
    </source>
</evidence>
<dbReference type="Gene3D" id="3.40.1190.10">
    <property type="entry name" value="Mur-like, catalytic domain"/>
    <property type="match status" value="1"/>
</dbReference>
<reference evidence="15 16" key="1">
    <citation type="submission" date="2020-12" db="EMBL/GenBank/DDBJ databases">
        <title>Revised draft genomes of Rhodomicrobium vannielii ATCC 17100 and Rhodomicrobium udaipurense JA643.</title>
        <authorList>
            <person name="Conners E.M."/>
            <person name="Davenport E.J."/>
            <person name="Bose A."/>
        </authorList>
    </citation>
    <scope>NUCLEOTIDE SEQUENCE [LARGE SCALE GENOMIC DNA]</scope>
    <source>
        <strain evidence="15 16">JA643</strain>
    </source>
</reference>
<dbReference type="EC" id="6.3.2.10" evidence="10 11"/>
<keyword evidence="6 10" id="KW-0133">Cell shape</keyword>
<dbReference type="InterPro" id="IPR035911">
    <property type="entry name" value="MurE/MurF_N"/>
</dbReference>
<evidence type="ECO:0000256" key="7">
    <source>
        <dbReference type="ARBA" id="ARBA00022984"/>
    </source>
</evidence>